<dbReference type="RefSeq" id="WP_202990062.1">
    <property type="nucleotide sequence ID" value="NZ_JAENHO010000002.1"/>
</dbReference>
<keyword evidence="2" id="KW-0472">Membrane</keyword>
<evidence type="ECO:0000256" key="2">
    <source>
        <dbReference type="SAM" id="Phobius"/>
    </source>
</evidence>
<proteinExistence type="predicted"/>
<feature type="transmembrane region" description="Helical" evidence="2">
    <location>
        <begin position="174"/>
        <end position="196"/>
    </location>
</feature>
<sequence>MTESSQGSMRGYGPFPEGAEPTAPIGMQQPAAPVPHQPAGAPVEPASAASGPAPEGPTSGGPYPGTPSGPPYPTSGGAPSSGPPSSGTPMSGPPSTGIPMSGAPMSGQPSSGIPASGPPSSGAPTGGTASYGPFQAAPDPFGEKQEGWTETPYGFNAPPGRRIEPSPPPERNRLVIGILAGLVTGLLLFGTGGYFAGRATAPKAPVAAPTSSAEPTPSGQLGAFEQSQATINQAEFTGTGLTALSEGFLPYLSACARPKANAGEKVRVRCTLDGMSAIFVEYNSVADRDKAWVKALGQAVDARTLTPGVAPAVEQATPSGRVTGNYLEYAYRLTESGATRTVSGIWWDDAQTPVAGYLLAYWKDGLGEKWDPMRDLWSRYA</sequence>
<dbReference type="EMBL" id="JAENHO010000002">
    <property type="protein sequence ID" value="MBL7253667.1"/>
    <property type="molecule type" value="Genomic_DNA"/>
</dbReference>
<evidence type="ECO:0000256" key="1">
    <source>
        <dbReference type="SAM" id="MobiDB-lite"/>
    </source>
</evidence>
<evidence type="ECO:0000313" key="3">
    <source>
        <dbReference type="EMBL" id="MBL7253667.1"/>
    </source>
</evidence>
<name>A0ABS1VG40_9ACTN</name>
<dbReference type="Proteomes" id="UP000598996">
    <property type="component" value="Unassembled WGS sequence"/>
</dbReference>
<keyword evidence="4" id="KW-1185">Reference proteome</keyword>
<gene>
    <name evidence="3" type="ORF">JKJ07_05010</name>
</gene>
<reference evidence="3 4" key="1">
    <citation type="submission" date="2021-01" db="EMBL/GenBank/DDBJ databases">
        <title>Actinoplanes sp. nov. LDG1-01 isolated from lichen.</title>
        <authorList>
            <person name="Saeng-In P."/>
            <person name="Phongsopitanun W."/>
            <person name="Kanchanasin P."/>
            <person name="Yuki M."/>
            <person name="Kudo T."/>
            <person name="Ohkuma M."/>
            <person name="Tanasupawat S."/>
        </authorList>
    </citation>
    <scope>NUCLEOTIDE SEQUENCE [LARGE SCALE GENOMIC DNA]</scope>
    <source>
        <strain evidence="3 4">LDG1-01</strain>
    </source>
</reference>
<feature type="region of interest" description="Disordered" evidence="1">
    <location>
        <begin position="1"/>
        <end position="168"/>
    </location>
</feature>
<protein>
    <submittedName>
        <fullName evidence="3">Uncharacterized protein</fullName>
    </submittedName>
</protein>
<evidence type="ECO:0000313" key="4">
    <source>
        <dbReference type="Proteomes" id="UP000598996"/>
    </source>
</evidence>
<keyword evidence="2" id="KW-0812">Transmembrane</keyword>
<organism evidence="3 4">
    <name type="scientific">Paractinoplanes lichenicola</name>
    <dbReference type="NCBI Taxonomy" id="2802976"/>
    <lineage>
        <taxon>Bacteria</taxon>
        <taxon>Bacillati</taxon>
        <taxon>Actinomycetota</taxon>
        <taxon>Actinomycetes</taxon>
        <taxon>Micromonosporales</taxon>
        <taxon>Micromonosporaceae</taxon>
        <taxon>Paractinoplanes</taxon>
    </lineage>
</organism>
<feature type="compositionally biased region" description="Low complexity" evidence="1">
    <location>
        <begin position="37"/>
        <end position="57"/>
    </location>
</feature>
<accession>A0ABS1VG40</accession>
<feature type="compositionally biased region" description="Pro residues" evidence="1">
    <location>
        <begin position="64"/>
        <end position="73"/>
    </location>
</feature>
<keyword evidence="2" id="KW-1133">Transmembrane helix</keyword>
<comment type="caution">
    <text evidence="3">The sequence shown here is derived from an EMBL/GenBank/DDBJ whole genome shotgun (WGS) entry which is preliminary data.</text>
</comment>
<feature type="compositionally biased region" description="Low complexity" evidence="1">
    <location>
        <begin position="74"/>
        <end position="133"/>
    </location>
</feature>